<reference evidence="1" key="2">
    <citation type="journal article" date="2015" name="Fish Shellfish Immunol.">
        <title>Early steps in the European eel (Anguilla anguilla)-Vibrio vulnificus interaction in the gills: Role of the RtxA13 toxin.</title>
        <authorList>
            <person name="Callol A."/>
            <person name="Pajuelo D."/>
            <person name="Ebbesson L."/>
            <person name="Teles M."/>
            <person name="MacKenzie S."/>
            <person name="Amaro C."/>
        </authorList>
    </citation>
    <scope>NUCLEOTIDE SEQUENCE</scope>
</reference>
<dbReference type="EMBL" id="GBXM01093856">
    <property type="protein sequence ID" value="JAH14721.1"/>
    <property type="molecule type" value="Transcribed_RNA"/>
</dbReference>
<proteinExistence type="predicted"/>
<evidence type="ECO:0000313" key="1">
    <source>
        <dbReference type="EMBL" id="JAH14721.1"/>
    </source>
</evidence>
<sequence length="10" mass="1074">MLGAKKTVNL</sequence>
<name>A0A0E9QCV9_ANGAN</name>
<organism evidence="1">
    <name type="scientific">Anguilla anguilla</name>
    <name type="common">European freshwater eel</name>
    <name type="synonym">Muraena anguilla</name>
    <dbReference type="NCBI Taxonomy" id="7936"/>
    <lineage>
        <taxon>Eukaryota</taxon>
        <taxon>Metazoa</taxon>
        <taxon>Chordata</taxon>
        <taxon>Craniata</taxon>
        <taxon>Vertebrata</taxon>
        <taxon>Euteleostomi</taxon>
        <taxon>Actinopterygii</taxon>
        <taxon>Neopterygii</taxon>
        <taxon>Teleostei</taxon>
        <taxon>Anguilliformes</taxon>
        <taxon>Anguillidae</taxon>
        <taxon>Anguilla</taxon>
    </lineage>
</organism>
<protein>
    <submittedName>
        <fullName evidence="1">Uncharacterized protein</fullName>
    </submittedName>
</protein>
<reference evidence="1" key="1">
    <citation type="submission" date="2014-11" db="EMBL/GenBank/DDBJ databases">
        <authorList>
            <person name="Amaro Gonzalez C."/>
        </authorList>
    </citation>
    <scope>NUCLEOTIDE SEQUENCE</scope>
</reference>
<accession>A0A0E9QCV9</accession>